<evidence type="ECO:0000256" key="1">
    <source>
        <dbReference type="ARBA" id="ARBA00004141"/>
    </source>
</evidence>
<feature type="transmembrane region" description="Helical" evidence="15">
    <location>
        <begin position="264"/>
        <end position="291"/>
    </location>
</feature>
<dbReference type="InterPro" id="IPR005828">
    <property type="entry name" value="MFS_sugar_transport-like"/>
</dbReference>
<evidence type="ECO:0000256" key="14">
    <source>
        <dbReference type="ARBA" id="ARBA00045752"/>
    </source>
</evidence>
<feature type="domain" description="Major facilitator superfamily (MFS) profile" evidence="16">
    <location>
        <begin position="1"/>
        <end position="419"/>
    </location>
</feature>
<dbReference type="Gene3D" id="1.20.1250.20">
    <property type="entry name" value="MFS general substrate transporter like domains"/>
    <property type="match status" value="1"/>
</dbReference>
<feature type="transmembrane region" description="Helical" evidence="15">
    <location>
        <begin position="231"/>
        <end position="252"/>
    </location>
</feature>
<dbReference type="PROSITE" id="PS00216">
    <property type="entry name" value="SUGAR_TRANSPORT_1"/>
    <property type="match status" value="1"/>
</dbReference>
<reference evidence="17 18" key="1">
    <citation type="journal article" date="2020" name="bioRxiv">
        <title>Metabolic contributions of an alphaproteobacterial endosymbiont in the apicomplexan Cardiosporidium cionae.</title>
        <authorList>
            <person name="Hunter E.S."/>
            <person name="Paight C.J."/>
            <person name="Lane C.E."/>
        </authorList>
    </citation>
    <scope>NUCLEOTIDE SEQUENCE [LARGE SCALE GENOMIC DNA]</scope>
    <source>
        <strain evidence="17">ESH_2018</strain>
    </source>
</reference>
<protein>
    <recommendedName>
        <fullName evidence="13">Hexose transporter 1</fullName>
    </recommendedName>
</protein>
<feature type="transmembrane region" description="Helical" evidence="15">
    <location>
        <begin position="97"/>
        <end position="122"/>
    </location>
</feature>
<dbReference type="PRINTS" id="PR00171">
    <property type="entry name" value="SUGRTRNSPORT"/>
</dbReference>
<dbReference type="InterPro" id="IPR036259">
    <property type="entry name" value="MFS_trans_sf"/>
</dbReference>
<dbReference type="SUPFAM" id="SSF103473">
    <property type="entry name" value="MFS general substrate transporter"/>
    <property type="match status" value="1"/>
</dbReference>
<evidence type="ECO:0000256" key="5">
    <source>
        <dbReference type="ARBA" id="ARBA00022989"/>
    </source>
</evidence>
<evidence type="ECO:0000313" key="18">
    <source>
        <dbReference type="Proteomes" id="UP000823046"/>
    </source>
</evidence>
<evidence type="ECO:0000313" key="17">
    <source>
        <dbReference type="EMBL" id="KAF8822051.1"/>
    </source>
</evidence>
<dbReference type="Proteomes" id="UP000823046">
    <property type="component" value="Unassembled WGS sequence"/>
</dbReference>
<evidence type="ECO:0000256" key="2">
    <source>
        <dbReference type="ARBA" id="ARBA00010992"/>
    </source>
</evidence>
<comment type="catalytic activity">
    <reaction evidence="10">
        <text>D-mannose(out) = D-mannose(in)</text>
        <dbReference type="Rhea" id="RHEA:78391"/>
        <dbReference type="ChEBI" id="CHEBI:4208"/>
    </reaction>
    <physiologicalReaction direction="left-to-right" evidence="10">
        <dbReference type="Rhea" id="RHEA:78392"/>
    </physiologicalReaction>
</comment>
<evidence type="ECO:0000256" key="9">
    <source>
        <dbReference type="ARBA" id="ARBA00044656"/>
    </source>
</evidence>
<feature type="transmembrane region" description="Helical" evidence="15">
    <location>
        <begin position="298"/>
        <end position="320"/>
    </location>
</feature>
<comment type="subcellular location">
    <subcellularLocation>
        <location evidence="1">Membrane</location>
        <topology evidence="1">Multi-pass membrane protein</topology>
    </subcellularLocation>
</comment>
<evidence type="ECO:0000256" key="7">
    <source>
        <dbReference type="ARBA" id="ARBA00044637"/>
    </source>
</evidence>
<feature type="transmembrane region" description="Helical" evidence="15">
    <location>
        <begin position="366"/>
        <end position="383"/>
    </location>
</feature>
<dbReference type="PANTHER" id="PTHR48022">
    <property type="entry name" value="PLASTIDIC GLUCOSE TRANSPORTER 4"/>
    <property type="match status" value="1"/>
</dbReference>
<evidence type="ECO:0000256" key="8">
    <source>
        <dbReference type="ARBA" id="ARBA00044648"/>
    </source>
</evidence>
<dbReference type="InterPro" id="IPR050360">
    <property type="entry name" value="MFS_Sugar_Transporters"/>
</dbReference>
<organism evidence="17 18">
    <name type="scientific">Cardiosporidium cionae</name>
    <dbReference type="NCBI Taxonomy" id="476202"/>
    <lineage>
        <taxon>Eukaryota</taxon>
        <taxon>Sar</taxon>
        <taxon>Alveolata</taxon>
        <taxon>Apicomplexa</taxon>
        <taxon>Aconoidasida</taxon>
        <taxon>Nephromycida</taxon>
        <taxon>Cardiosporidium</taxon>
    </lineage>
</organism>
<dbReference type="PROSITE" id="PS00217">
    <property type="entry name" value="SUGAR_TRANSPORT_2"/>
    <property type="match status" value="1"/>
</dbReference>
<feature type="transmembrane region" description="Helical" evidence="15">
    <location>
        <begin position="326"/>
        <end position="354"/>
    </location>
</feature>
<dbReference type="Pfam" id="PF00083">
    <property type="entry name" value="Sugar_tr"/>
    <property type="match status" value="1"/>
</dbReference>
<evidence type="ECO:0000256" key="15">
    <source>
        <dbReference type="SAM" id="Phobius"/>
    </source>
</evidence>
<feature type="transmembrane region" description="Helical" evidence="15">
    <location>
        <begin position="34"/>
        <end position="54"/>
    </location>
</feature>
<comment type="catalytic activity">
    <reaction evidence="12">
        <text>D-fructose(out) = D-fructose(in)</text>
        <dbReference type="Rhea" id="RHEA:60372"/>
        <dbReference type="ChEBI" id="CHEBI:37721"/>
    </reaction>
    <physiologicalReaction direction="left-to-right" evidence="12">
        <dbReference type="Rhea" id="RHEA:60373"/>
    </physiologicalReaction>
</comment>
<keyword evidence="17" id="KW-0762">Sugar transport</keyword>
<evidence type="ECO:0000256" key="13">
    <source>
        <dbReference type="ARBA" id="ARBA00044780"/>
    </source>
</evidence>
<evidence type="ECO:0000256" key="12">
    <source>
        <dbReference type="ARBA" id="ARBA00044710"/>
    </source>
</evidence>
<feature type="transmembrane region" description="Helical" evidence="15">
    <location>
        <begin position="142"/>
        <end position="166"/>
    </location>
</feature>
<evidence type="ECO:0000256" key="11">
    <source>
        <dbReference type="ARBA" id="ARBA00044668"/>
    </source>
</evidence>
<name>A0ABQ7JDD9_9APIC</name>
<comment type="subunit">
    <text evidence="3">Homodimer.</text>
</comment>
<dbReference type="InterPro" id="IPR005829">
    <property type="entry name" value="Sugar_transporter_CS"/>
</dbReference>
<evidence type="ECO:0000256" key="10">
    <source>
        <dbReference type="ARBA" id="ARBA00044662"/>
    </source>
</evidence>
<comment type="catalytic activity">
    <reaction evidence="7">
        <text>D-galactose(in) = D-galactose(out)</text>
        <dbReference type="Rhea" id="RHEA:34915"/>
        <dbReference type="ChEBI" id="CHEBI:4139"/>
    </reaction>
    <physiologicalReaction direction="right-to-left" evidence="7">
        <dbReference type="Rhea" id="RHEA:34917"/>
    </physiologicalReaction>
</comment>
<feature type="transmembrane region" description="Helical" evidence="15">
    <location>
        <begin position="395"/>
        <end position="412"/>
    </location>
</feature>
<comment type="similarity">
    <text evidence="2">Belongs to the major facilitator superfamily. Sugar transporter (TC 2.A.1.1) family.</text>
</comment>
<dbReference type="EMBL" id="JADAQX010000094">
    <property type="protein sequence ID" value="KAF8822051.1"/>
    <property type="molecule type" value="Genomic_DNA"/>
</dbReference>
<dbReference type="InterPro" id="IPR003663">
    <property type="entry name" value="Sugar/inositol_transpt"/>
</dbReference>
<evidence type="ECO:0000259" key="16">
    <source>
        <dbReference type="PROSITE" id="PS50850"/>
    </source>
</evidence>
<comment type="catalytic activity">
    <reaction evidence="9">
        <text>D-xylose(out) = D-xylose(in)</text>
        <dbReference type="Rhea" id="RHEA:78427"/>
        <dbReference type="ChEBI" id="CHEBI:53455"/>
    </reaction>
    <physiologicalReaction direction="left-to-right" evidence="9">
        <dbReference type="Rhea" id="RHEA:78428"/>
    </physiologicalReaction>
</comment>
<comment type="catalytic activity">
    <reaction evidence="11">
        <text>D-glucosamine(out) = D-glucosamine(in)</text>
        <dbReference type="Rhea" id="RHEA:78423"/>
        <dbReference type="ChEBI" id="CHEBI:58723"/>
    </reaction>
    <physiologicalReaction direction="left-to-right" evidence="11">
        <dbReference type="Rhea" id="RHEA:78424"/>
    </physiologicalReaction>
</comment>
<comment type="caution">
    <text evidence="17">The sequence shown here is derived from an EMBL/GenBank/DDBJ whole genome shotgun (WGS) entry which is preliminary data.</text>
</comment>
<evidence type="ECO:0000256" key="6">
    <source>
        <dbReference type="ARBA" id="ARBA00023136"/>
    </source>
</evidence>
<gene>
    <name evidence="17" type="primary">GT1</name>
    <name evidence="17" type="ORF">IE077_004225</name>
</gene>
<keyword evidence="18" id="KW-1185">Reference proteome</keyword>
<accession>A0ABQ7JDD9</accession>
<sequence>MACPLAVTYSSLVTAGPLIGASLGCLVGGKLVGYGRIFAILVMHFFFFLGNVLSGLAEGILSLVSARIVLGLGLGLSTYCVPLYISEVTPNKSRGFYGVFHQLFITIGILVANLIGLPLGAAPPPTWGDSLPIQLVSSFQRWWWRFSLSIPAILSVISILLYFTVFNYETPHFMIRSNQFSDAAALLKRINEKADVRDEYESINDAYQKSTMSKSTSLSVMAAYRDSRYRTVINIAFFLLFFQQVTGINLVITNSNRVFRTLNITTTVLTILSVGLTALNVVMTLPAIFIIDRYGRKVLLVMGVLGQTVAMVIGMIANFVNPTSPTVAIVSVAAIFLFIICFAVAYGPVPWVFLHEIFPVEIKQSVSSTATAINWIGAILVVLPSDFYLRDGSTLTFTMFSVSNLIALICMIETKGRSIDDSPYFQREILNKPDIYRIFQNIFII</sequence>
<feature type="transmembrane region" description="Helical" evidence="15">
    <location>
        <begin position="6"/>
        <end position="27"/>
    </location>
</feature>
<dbReference type="PANTHER" id="PTHR48022:SF2">
    <property type="entry name" value="PLASTIDIC GLUCOSE TRANSPORTER 4"/>
    <property type="match status" value="1"/>
</dbReference>
<keyword evidence="17" id="KW-0813">Transport</keyword>
<keyword evidence="5 15" id="KW-1133">Transmembrane helix</keyword>
<keyword evidence="4 15" id="KW-0812">Transmembrane</keyword>
<evidence type="ECO:0000256" key="4">
    <source>
        <dbReference type="ARBA" id="ARBA00022692"/>
    </source>
</evidence>
<feature type="transmembrane region" description="Helical" evidence="15">
    <location>
        <begin position="60"/>
        <end position="85"/>
    </location>
</feature>
<keyword evidence="6 15" id="KW-0472">Membrane</keyword>
<comment type="catalytic activity">
    <reaction evidence="8">
        <text>D-glucose(out) = D-glucose(in)</text>
        <dbReference type="Rhea" id="RHEA:60376"/>
        <dbReference type="ChEBI" id="CHEBI:4167"/>
    </reaction>
    <physiologicalReaction direction="left-to-right" evidence="8">
        <dbReference type="Rhea" id="RHEA:60377"/>
    </physiologicalReaction>
</comment>
<evidence type="ECO:0000256" key="3">
    <source>
        <dbReference type="ARBA" id="ARBA00011738"/>
    </source>
</evidence>
<dbReference type="InterPro" id="IPR020846">
    <property type="entry name" value="MFS_dom"/>
</dbReference>
<proteinExistence type="inferred from homology"/>
<comment type="function">
    <text evidence="14">Sodium-independent facilitative hexose transporter. Can transport D-glucose and D-fructose. Can transport D-mannose, D-galactose, D-xylose and D-glucosamine.</text>
</comment>
<dbReference type="PROSITE" id="PS50850">
    <property type="entry name" value="MFS"/>
    <property type="match status" value="1"/>
</dbReference>